<sequence length="77" mass="9462">MVCFFVYFRFTESLLITKVGTEWITRWIAWSEESTDTFWCGRVNFKHIWSWMSLQLSHCQATMQVKRAWRGWQQHLI</sequence>
<dbReference type="AlphaFoldDB" id="A0A6M2DDX5"/>
<organism evidence="1">
    <name type="scientific">Rhipicephalus microplus</name>
    <name type="common">Cattle tick</name>
    <name type="synonym">Boophilus microplus</name>
    <dbReference type="NCBI Taxonomy" id="6941"/>
    <lineage>
        <taxon>Eukaryota</taxon>
        <taxon>Metazoa</taxon>
        <taxon>Ecdysozoa</taxon>
        <taxon>Arthropoda</taxon>
        <taxon>Chelicerata</taxon>
        <taxon>Arachnida</taxon>
        <taxon>Acari</taxon>
        <taxon>Parasitiformes</taxon>
        <taxon>Ixodida</taxon>
        <taxon>Ixodoidea</taxon>
        <taxon>Ixodidae</taxon>
        <taxon>Rhipicephalinae</taxon>
        <taxon>Rhipicephalus</taxon>
        <taxon>Boophilus</taxon>
    </lineage>
</organism>
<reference evidence="1" key="1">
    <citation type="submission" date="2019-09" db="EMBL/GenBank/DDBJ databases">
        <title>Organ-specific transcriptomic study of the physiology of the cattle tick, Rhipicephalus microplus.</title>
        <authorList>
            <person name="Tirloni L."/>
            <person name="Braz G."/>
            <person name="Gandara A.C.P."/>
            <person name="Sabadin G.A."/>
            <person name="da Silva R.M."/>
            <person name="Guizzo M.G."/>
            <person name="Machado J.A."/>
            <person name="Costa E.P."/>
            <person name="Gomes H.F."/>
            <person name="Moraes J."/>
            <person name="Mota M.B.S."/>
            <person name="Mesquita R.D."/>
            <person name="Alvarenga P.H."/>
            <person name="Alves F."/>
            <person name="Seixas A."/>
            <person name="da Fonseca R.N."/>
            <person name="Fogaca A."/>
            <person name="Logullo C."/>
            <person name="Tanaka A."/>
            <person name="Daffre S."/>
            <person name="Termignoni C."/>
            <person name="Vaz I.S.Jr."/>
            <person name="Oliveira P.L."/>
            <person name="Ribeiro J.M."/>
        </authorList>
    </citation>
    <scope>NUCLEOTIDE SEQUENCE</scope>
    <source>
        <strain evidence="1">Porto Alegre</strain>
    </source>
</reference>
<evidence type="ECO:0000313" key="1">
    <source>
        <dbReference type="EMBL" id="NOV43361.1"/>
    </source>
</evidence>
<name>A0A6M2DDX5_RHIMP</name>
<dbReference type="EMBL" id="GHWJ01010624">
    <property type="protein sequence ID" value="NOV43361.1"/>
    <property type="molecule type" value="Transcribed_RNA"/>
</dbReference>
<proteinExistence type="predicted"/>
<protein>
    <submittedName>
        <fullName evidence="1">Putative secreted protein ovary overexpressed</fullName>
    </submittedName>
</protein>
<accession>A0A6M2DDX5</accession>